<keyword evidence="1" id="KW-1133">Transmembrane helix</keyword>
<dbReference type="Proteomes" id="UP000724148">
    <property type="component" value="Unassembled WGS sequence"/>
</dbReference>
<feature type="transmembrane region" description="Helical" evidence="1">
    <location>
        <begin position="20"/>
        <end position="42"/>
    </location>
</feature>
<protein>
    <submittedName>
        <fullName evidence="2">Uncharacterized protein</fullName>
    </submittedName>
</protein>
<gene>
    <name evidence="2" type="ORF">HYT40_03280</name>
</gene>
<dbReference type="AlphaFoldDB" id="A0A931SD25"/>
<evidence type="ECO:0000313" key="3">
    <source>
        <dbReference type="Proteomes" id="UP000724148"/>
    </source>
</evidence>
<comment type="caution">
    <text evidence="2">The sequence shown here is derived from an EMBL/GenBank/DDBJ whole genome shotgun (WGS) entry which is preliminary data.</text>
</comment>
<keyword evidence="1" id="KW-0472">Membrane</keyword>
<name>A0A931SD25_9BACT</name>
<accession>A0A931SD25</accession>
<reference evidence="2" key="1">
    <citation type="submission" date="2020-07" db="EMBL/GenBank/DDBJ databases">
        <title>Huge and variable diversity of episymbiotic CPR bacteria and DPANN archaea in groundwater ecosystems.</title>
        <authorList>
            <person name="He C.Y."/>
            <person name="Keren R."/>
            <person name="Whittaker M."/>
            <person name="Farag I.F."/>
            <person name="Doudna J."/>
            <person name="Cate J.H.D."/>
            <person name="Banfield J.F."/>
        </authorList>
    </citation>
    <scope>NUCLEOTIDE SEQUENCE</scope>
    <source>
        <strain evidence="2">NC_groundwater_193_Ag_S-0.1um_51_7</strain>
    </source>
</reference>
<sequence length="48" mass="5204">MMGYNYGYGQMMGLGGGLGGTLGLLTWLVWLAVGILAAVWLWQQVTKK</sequence>
<evidence type="ECO:0000256" key="1">
    <source>
        <dbReference type="SAM" id="Phobius"/>
    </source>
</evidence>
<evidence type="ECO:0000313" key="2">
    <source>
        <dbReference type="EMBL" id="MBI2097141.1"/>
    </source>
</evidence>
<keyword evidence="1" id="KW-0812">Transmembrane</keyword>
<dbReference type="EMBL" id="JACOZA010000082">
    <property type="protein sequence ID" value="MBI2097141.1"/>
    <property type="molecule type" value="Genomic_DNA"/>
</dbReference>
<organism evidence="2 3">
    <name type="scientific">Candidatus Sungiibacteriota bacterium</name>
    <dbReference type="NCBI Taxonomy" id="2750080"/>
    <lineage>
        <taxon>Bacteria</taxon>
        <taxon>Candidatus Sungiibacteriota</taxon>
    </lineage>
</organism>
<proteinExistence type="predicted"/>